<dbReference type="Proteomes" id="UP000199060">
    <property type="component" value="Unassembled WGS sequence"/>
</dbReference>
<name>A0A1G6X0B7_9BACT</name>
<dbReference type="STRING" id="686796.SAMN04488104_10501"/>
<evidence type="ECO:0000313" key="3">
    <source>
        <dbReference type="Proteomes" id="UP000199060"/>
    </source>
</evidence>
<sequence>MFLPPSLEELIPLNHPGRTVNQIIDQIDLSSVYNRFSENGASSYHPKLLLKVLVYGYLENYY</sequence>
<gene>
    <name evidence="2" type="ORF">SAMN04488104_10501</name>
</gene>
<reference evidence="3" key="1">
    <citation type="submission" date="2016-10" db="EMBL/GenBank/DDBJ databases">
        <authorList>
            <person name="Varghese N."/>
            <person name="Submissions S."/>
        </authorList>
    </citation>
    <scope>NUCLEOTIDE SEQUENCE [LARGE SCALE GENOMIC DNA]</scope>
    <source>
        <strain evidence="3">DSM 23095</strain>
    </source>
</reference>
<dbReference type="AlphaFoldDB" id="A0A1G6X0B7"/>
<evidence type="ECO:0000313" key="2">
    <source>
        <dbReference type="EMBL" id="SDD71568.1"/>
    </source>
</evidence>
<feature type="non-terminal residue" evidence="2">
    <location>
        <position position="62"/>
    </location>
</feature>
<dbReference type="PANTHER" id="PTHR33408">
    <property type="entry name" value="TRANSPOSASE"/>
    <property type="match status" value="1"/>
</dbReference>
<evidence type="ECO:0000259" key="1">
    <source>
        <dbReference type="Pfam" id="PF05598"/>
    </source>
</evidence>
<dbReference type="InterPro" id="IPR008490">
    <property type="entry name" value="Transposase_InsH_N"/>
</dbReference>
<dbReference type="Pfam" id="PF05598">
    <property type="entry name" value="DUF772"/>
    <property type="match status" value="1"/>
</dbReference>
<feature type="domain" description="Transposase InsH N-terminal" evidence="1">
    <location>
        <begin position="6"/>
        <end position="61"/>
    </location>
</feature>
<dbReference type="PANTHER" id="PTHR33408:SF2">
    <property type="entry name" value="TRANSPOSASE DDE DOMAIN-CONTAINING PROTEIN"/>
    <property type="match status" value="1"/>
</dbReference>
<proteinExistence type="predicted"/>
<accession>A0A1G6X0B7</accession>
<keyword evidence="3" id="KW-1185">Reference proteome</keyword>
<dbReference type="EMBL" id="FNAC01000050">
    <property type="protein sequence ID" value="SDD71568.1"/>
    <property type="molecule type" value="Genomic_DNA"/>
</dbReference>
<dbReference type="RefSeq" id="WP_394331279.1">
    <property type="nucleotide sequence ID" value="NZ_FNAC01000050.1"/>
</dbReference>
<organism evidence="2 3">
    <name type="scientific">Algoriphagus faecimaris</name>
    <dbReference type="NCBI Taxonomy" id="686796"/>
    <lineage>
        <taxon>Bacteria</taxon>
        <taxon>Pseudomonadati</taxon>
        <taxon>Bacteroidota</taxon>
        <taxon>Cytophagia</taxon>
        <taxon>Cytophagales</taxon>
        <taxon>Cyclobacteriaceae</taxon>
        <taxon>Algoriphagus</taxon>
    </lineage>
</organism>
<protein>
    <recommendedName>
        <fullName evidence="1">Transposase InsH N-terminal domain-containing protein</fullName>
    </recommendedName>
</protein>